<dbReference type="Proteomes" id="UP000824504">
    <property type="component" value="Chromosome"/>
</dbReference>
<dbReference type="RefSeq" id="WP_219083188.1">
    <property type="nucleotide sequence ID" value="NZ_CP079216.1"/>
</dbReference>
<evidence type="ECO:0000256" key="1">
    <source>
        <dbReference type="SAM" id="MobiDB-lite"/>
    </source>
</evidence>
<accession>A0ABX8SJ00</accession>
<organism evidence="3 4">
    <name type="scientific">Tessaracoccus palaemonis</name>
    <dbReference type="NCBI Taxonomy" id="2829499"/>
    <lineage>
        <taxon>Bacteria</taxon>
        <taxon>Bacillati</taxon>
        <taxon>Actinomycetota</taxon>
        <taxon>Actinomycetes</taxon>
        <taxon>Propionibacteriales</taxon>
        <taxon>Propionibacteriaceae</taxon>
        <taxon>Tessaracoccus</taxon>
    </lineage>
</organism>
<sequence>MSHRRRTPSLIAALVLCLGMLGTAPSARADANEELGEGQKPILLLTSRESRT</sequence>
<feature type="region of interest" description="Disordered" evidence="1">
    <location>
        <begin position="27"/>
        <end position="52"/>
    </location>
</feature>
<proteinExistence type="predicted"/>
<keyword evidence="4" id="KW-1185">Reference proteome</keyword>
<reference evidence="3 4" key="1">
    <citation type="submission" date="2021-07" db="EMBL/GenBank/DDBJ databases">
        <title>complete genome sequencing of Tessaracoccus sp.J1M15.</title>
        <authorList>
            <person name="Bae J.-W."/>
            <person name="Kim D.-y."/>
        </authorList>
    </citation>
    <scope>NUCLEOTIDE SEQUENCE [LARGE SCALE GENOMIC DNA]</scope>
    <source>
        <strain evidence="3 4">J1M15</strain>
    </source>
</reference>
<gene>
    <name evidence="3" type="ORF">KDB89_02405</name>
</gene>
<evidence type="ECO:0000256" key="2">
    <source>
        <dbReference type="SAM" id="SignalP"/>
    </source>
</evidence>
<feature type="chain" id="PRO_5045777270" evidence="2">
    <location>
        <begin position="30"/>
        <end position="52"/>
    </location>
</feature>
<dbReference type="EMBL" id="CP079216">
    <property type="protein sequence ID" value="QXT63357.1"/>
    <property type="molecule type" value="Genomic_DNA"/>
</dbReference>
<feature type="signal peptide" evidence="2">
    <location>
        <begin position="1"/>
        <end position="29"/>
    </location>
</feature>
<protein>
    <submittedName>
        <fullName evidence="3">Uncharacterized protein</fullName>
    </submittedName>
</protein>
<keyword evidence="2" id="KW-0732">Signal</keyword>
<name>A0ABX8SJ00_9ACTN</name>
<evidence type="ECO:0000313" key="3">
    <source>
        <dbReference type="EMBL" id="QXT63357.1"/>
    </source>
</evidence>
<evidence type="ECO:0000313" key="4">
    <source>
        <dbReference type="Proteomes" id="UP000824504"/>
    </source>
</evidence>